<keyword evidence="2 4" id="KW-0238">DNA-binding</keyword>
<dbReference type="Pfam" id="PF00440">
    <property type="entry name" value="TetR_N"/>
    <property type="match status" value="1"/>
</dbReference>
<dbReference type="Proteomes" id="UP001589813">
    <property type="component" value="Unassembled WGS sequence"/>
</dbReference>
<accession>A0ABV6BKP7</accession>
<comment type="caution">
    <text evidence="6">The sequence shown here is derived from an EMBL/GenBank/DDBJ whole genome shotgun (WGS) entry which is preliminary data.</text>
</comment>
<name>A0ABV6BKP7_9GAMM</name>
<dbReference type="EMBL" id="JBHLXP010000011">
    <property type="protein sequence ID" value="MFC0050653.1"/>
    <property type="molecule type" value="Genomic_DNA"/>
</dbReference>
<evidence type="ECO:0000313" key="6">
    <source>
        <dbReference type="EMBL" id="MFC0050653.1"/>
    </source>
</evidence>
<dbReference type="InterPro" id="IPR009057">
    <property type="entry name" value="Homeodomain-like_sf"/>
</dbReference>
<sequence>MSRAQQKEKTRRAIIDAAFAQLSPDKGFSSLSLREVAREAGIAPTSFYRHFADMDELGLTLVDEAGLMLRQLLRQARNRIEKNGSVIRTSIETFMEFVVGNSNVFRLLLRERSGTSAAFRRAVAREIQHFCAELADYLRKETACPDEYAQMQAEAMVTLVFHAGADALDASPETRIQITLRTIVQLRWLAHGAAGYGRRPKD</sequence>
<dbReference type="Gene3D" id="1.10.10.60">
    <property type="entry name" value="Homeodomain-like"/>
    <property type="match status" value="1"/>
</dbReference>
<feature type="domain" description="HTH tetR-type" evidence="5">
    <location>
        <begin position="9"/>
        <end position="69"/>
    </location>
</feature>
<dbReference type="Pfam" id="PF21943">
    <property type="entry name" value="TetR_C_46"/>
    <property type="match status" value="1"/>
</dbReference>
<evidence type="ECO:0000256" key="3">
    <source>
        <dbReference type="ARBA" id="ARBA00023163"/>
    </source>
</evidence>
<dbReference type="Gene3D" id="1.10.357.10">
    <property type="entry name" value="Tetracycline Repressor, domain 2"/>
    <property type="match status" value="1"/>
</dbReference>
<protein>
    <submittedName>
        <fullName evidence="6">HTH-type transcriptional repressor FabR</fullName>
    </submittedName>
</protein>
<keyword evidence="1" id="KW-0805">Transcription regulation</keyword>
<keyword evidence="3" id="KW-0804">Transcription</keyword>
<evidence type="ECO:0000256" key="2">
    <source>
        <dbReference type="ARBA" id="ARBA00023125"/>
    </source>
</evidence>
<dbReference type="PROSITE" id="PS01081">
    <property type="entry name" value="HTH_TETR_1"/>
    <property type="match status" value="1"/>
</dbReference>
<evidence type="ECO:0000256" key="4">
    <source>
        <dbReference type="PROSITE-ProRule" id="PRU00335"/>
    </source>
</evidence>
<dbReference type="InterPro" id="IPR050692">
    <property type="entry name" value="HTH_transcr_repressor_FabR"/>
</dbReference>
<evidence type="ECO:0000259" key="5">
    <source>
        <dbReference type="PROSITE" id="PS50977"/>
    </source>
</evidence>
<dbReference type="InterPro" id="IPR001647">
    <property type="entry name" value="HTH_TetR"/>
</dbReference>
<keyword evidence="7" id="KW-1185">Reference proteome</keyword>
<proteinExistence type="predicted"/>
<dbReference type="PANTHER" id="PTHR47752">
    <property type="entry name" value="HTH-TYPE TRANSCRIPTIONAL REPRESSOR FABR"/>
    <property type="match status" value="1"/>
</dbReference>
<dbReference type="InterPro" id="IPR054129">
    <property type="entry name" value="DesT_TetR_C"/>
</dbReference>
<organism evidence="6 7">
    <name type="scientific">Rheinheimera tilapiae</name>
    <dbReference type="NCBI Taxonomy" id="875043"/>
    <lineage>
        <taxon>Bacteria</taxon>
        <taxon>Pseudomonadati</taxon>
        <taxon>Pseudomonadota</taxon>
        <taxon>Gammaproteobacteria</taxon>
        <taxon>Chromatiales</taxon>
        <taxon>Chromatiaceae</taxon>
        <taxon>Rheinheimera</taxon>
    </lineage>
</organism>
<dbReference type="PROSITE" id="PS50977">
    <property type="entry name" value="HTH_TETR_2"/>
    <property type="match status" value="1"/>
</dbReference>
<reference evidence="6 7" key="1">
    <citation type="submission" date="2024-09" db="EMBL/GenBank/DDBJ databases">
        <authorList>
            <person name="Sun Q."/>
            <person name="Mori K."/>
        </authorList>
    </citation>
    <scope>NUCLEOTIDE SEQUENCE [LARGE SCALE GENOMIC DNA]</scope>
    <source>
        <strain evidence="6 7">KCTC 23315</strain>
    </source>
</reference>
<gene>
    <name evidence="6" type="primary">fabR</name>
    <name evidence="6" type="ORF">ACFFJP_20420</name>
</gene>
<dbReference type="InterPro" id="IPR023772">
    <property type="entry name" value="DNA-bd_HTH_TetR-type_CS"/>
</dbReference>
<dbReference type="SUPFAM" id="SSF46689">
    <property type="entry name" value="Homeodomain-like"/>
    <property type="match status" value="1"/>
</dbReference>
<evidence type="ECO:0000256" key="1">
    <source>
        <dbReference type="ARBA" id="ARBA00023015"/>
    </source>
</evidence>
<dbReference type="NCBIfam" id="NF008402">
    <property type="entry name" value="PRK11202.1"/>
    <property type="match status" value="1"/>
</dbReference>
<evidence type="ECO:0000313" key="7">
    <source>
        <dbReference type="Proteomes" id="UP001589813"/>
    </source>
</evidence>
<dbReference type="PANTHER" id="PTHR47752:SF1">
    <property type="entry name" value="HTH-TYPE TRANSCRIPTIONAL REPRESSOR FABR"/>
    <property type="match status" value="1"/>
</dbReference>
<dbReference type="RefSeq" id="WP_377248658.1">
    <property type="nucleotide sequence ID" value="NZ_JBHLXP010000011.1"/>
</dbReference>
<feature type="DNA-binding region" description="H-T-H motif" evidence="4">
    <location>
        <begin position="32"/>
        <end position="51"/>
    </location>
</feature>